<evidence type="ECO:0000313" key="3">
    <source>
        <dbReference type="Proteomes" id="UP000269352"/>
    </source>
</evidence>
<keyword evidence="3" id="KW-1185">Reference proteome</keyword>
<feature type="domain" description="KilA-N DNA-binding" evidence="1">
    <location>
        <begin position="15"/>
        <end position="99"/>
    </location>
</feature>
<sequence>MPRTTNIVLKEIIENKILFIRGKKVMLDRDLAGLYGVLNKNLNKAVKRNIRRFPEDFMFQLSRVEFANLKFQFGTSSWGGVRKLPYVFTEHGILMLSSVLNSERAVNVNIQIMRTFTKLREVVLSHKNLQRKIIEMEKKYNYKFQVVFAAIKKLLAVPQPEYSPAKKIGFLPHAERKEK</sequence>
<dbReference type="AlphaFoldDB" id="A0A388TDE2"/>
<dbReference type="EMBL" id="BGZN01000071">
    <property type="protein sequence ID" value="GBR74708.1"/>
    <property type="molecule type" value="Genomic_DNA"/>
</dbReference>
<evidence type="ECO:0000313" key="2">
    <source>
        <dbReference type="EMBL" id="GBR74708.1"/>
    </source>
</evidence>
<keyword evidence="2" id="KW-0238">DNA-binding</keyword>
<dbReference type="GO" id="GO:0003677">
    <property type="term" value="F:DNA binding"/>
    <property type="evidence" value="ECO:0007669"/>
    <property type="project" value="UniProtKB-KW"/>
</dbReference>
<dbReference type="Pfam" id="PF10543">
    <property type="entry name" value="ORF6N"/>
    <property type="match status" value="1"/>
</dbReference>
<organism evidence="2 3">
    <name type="scientific">Termititenax aidoneus</name>
    <dbReference type="NCBI Taxonomy" id="2218524"/>
    <lineage>
        <taxon>Bacteria</taxon>
        <taxon>Bacillati</taxon>
        <taxon>Candidatus Margulisiibacteriota</taxon>
        <taxon>Candidatus Termititenacia</taxon>
        <taxon>Candidatus Termititenacales</taxon>
        <taxon>Candidatus Termititenacaceae</taxon>
        <taxon>Candidatus Termititenax</taxon>
    </lineage>
</organism>
<protein>
    <submittedName>
        <fullName evidence="2">DNA-binding protein</fullName>
    </submittedName>
</protein>
<dbReference type="Proteomes" id="UP000269352">
    <property type="component" value="Unassembled WGS sequence"/>
</dbReference>
<reference evidence="2 3" key="1">
    <citation type="journal article" date="2019" name="ISME J.">
        <title>Genome analyses of uncultured TG2/ZB3 bacteria in 'Margulisbacteria' specifically attached to ectosymbiotic spirochetes of protists in the termite gut.</title>
        <authorList>
            <person name="Utami Y.D."/>
            <person name="Kuwahara H."/>
            <person name="Igai K."/>
            <person name="Murakami T."/>
            <person name="Sugaya K."/>
            <person name="Morikawa T."/>
            <person name="Nagura Y."/>
            <person name="Yuki M."/>
            <person name="Deevong P."/>
            <person name="Inoue T."/>
            <person name="Kihara K."/>
            <person name="Lo N."/>
            <person name="Yamada A."/>
            <person name="Ohkuma M."/>
            <person name="Hongoh Y."/>
        </authorList>
    </citation>
    <scope>NUCLEOTIDE SEQUENCE [LARGE SCALE GENOMIC DNA]</scope>
    <source>
        <strain evidence="2">NkOx7-01</strain>
    </source>
</reference>
<comment type="caution">
    <text evidence="2">The sequence shown here is derived from an EMBL/GenBank/DDBJ whole genome shotgun (WGS) entry which is preliminary data.</text>
</comment>
<proteinExistence type="predicted"/>
<evidence type="ECO:0000259" key="1">
    <source>
        <dbReference type="Pfam" id="PF10543"/>
    </source>
</evidence>
<accession>A0A388TDE2</accession>
<dbReference type="InterPro" id="IPR018873">
    <property type="entry name" value="KilA-N_DNA-bd_domain"/>
</dbReference>
<gene>
    <name evidence="2" type="ORF">NO1_1836</name>
</gene>
<name>A0A388TDE2_TERA1</name>